<protein>
    <submittedName>
        <fullName evidence="2">Uncharacterized protein</fullName>
    </submittedName>
</protein>
<feature type="transmembrane region" description="Helical" evidence="1">
    <location>
        <begin position="6"/>
        <end position="26"/>
    </location>
</feature>
<evidence type="ECO:0000256" key="1">
    <source>
        <dbReference type="SAM" id="Phobius"/>
    </source>
</evidence>
<accession>A0A9D4ALY4</accession>
<dbReference type="Proteomes" id="UP000828251">
    <property type="component" value="Unassembled WGS sequence"/>
</dbReference>
<keyword evidence="1" id="KW-0472">Membrane</keyword>
<dbReference type="EMBL" id="JAIQCV010000001">
    <property type="protein sequence ID" value="KAH1129874.1"/>
    <property type="molecule type" value="Genomic_DNA"/>
</dbReference>
<evidence type="ECO:0000313" key="3">
    <source>
        <dbReference type="Proteomes" id="UP000828251"/>
    </source>
</evidence>
<keyword evidence="3" id="KW-1185">Reference proteome</keyword>
<organism evidence="2 3">
    <name type="scientific">Gossypium stocksii</name>
    <dbReference type="NCBI Taxonomy" id="47602"/>
    <lineage>
        <taxon>Eukaryota</taxon>
        <taxon>Viridiplantae</taxon>
        <taxon>Streptophyta</taxon>
        <taxon>Embryophyta</taxon>
        <taxon>Tracheophyta</taxon>
        <taxon>Spermatophyta</taxon>
        <taxon>Magnoliopsida</taxon>
        <taxon>eudicotyledons</taxon>
        <taxon>Gunneridae</taxon>
        <taxon>Pentapetalae</taxon>
        <taxon>rosids</taxon>
        <taxon>malvids</taxon>
        <taxon>Malvales</taxon>
        <taxon>Malvaceae</taxon>
        <taxon>Malvoideae</taxon>
        <taxon>Gossypium</taxon>
    </lineage>
</organism>
<reference evidence="2 3" key="1">
    <citation type="journal article" date="2021" name="Plant Biotechnol. J.">
        <title>Multi-omics assisted identification of the key and species-specific regulatory components of drought-tolerant mechanisms in Gossypium stocksii.</title>
        <authorList>
            <person name="Yu D."/>
            <person name="Ke L."/>
            <person name="Zhang D."/>
            <person name="Wu Y."/>
            <person name="Sun Y."/>
            <person name="Mei J."/>
            <person name="Sun J."/>
            <person name="Sun Y."/>
        </authorList>
    </citation>
    <scope>NUCLEOTIDE SEQUENCE [LARGE SCALE GENOMIC DNA]</scope>
    <source>
        <strain evidence="3">cv. E1</strain>
        <tissue evidence="2">Leaf</tissue>
    </source>
</reference>
<dbReference type="AlphaFoldDB" id="A0A9D4ALY4"/>
<proteinExistence type="predicted"/>
<evidence type="ECO:0000313" key="2">
    <source>
        <dbReference type="EMBL" id="KAH1129874.1"/>
    </source>
</evidence>
<name>A0A9D4ALY4_9ROSI</name>
<keyword evidence="1" id="KW-1133">Transmembrane helix</keyword>
<sequence length="108" mass="12542">MDDQFFVCVYFNGIILTTTVGCIFECRKQISMRFNRNVLLDDMKGRINAKIVRHCGRRISRIFYEFPVLTDPIKFTEMELVDNEDVETMIALHYGNGSNKNAPIHSFA</sequence>
<keyword evidence="1" id="KW-0812">Transmembrane</keyword>
<comment type="caution">
    <text evidence="2">The sequence shown here is derived from an EMBL/GenBank/DDBJ whole genome shotgun (WGS) entry which is preliminary data.</text>
</comment>
<gene>
    <name evidence="2" type="ORF">J1N35_001252</name>
</gene>